<proteinExistence type="predicted"/>
<organism evidence="2 3">
    <name type="scientific">Ectobacillus funiculus</name>
    <dbReference type="NCBI Taxonomy" id="137993"/>
    <lineage>
        <taxon>Bacteria</taxon>
        <taxon>Bacillati</taxon>
        <taxon>Bacillota</taxon>
        <taxon>Bacilli</taxon>
        <taxon>Bacillales</taxon>
        <taxon>Bacillaceae</taxon>
        <taxon>Ectobacillus</taxon>
    </lineage>
</organism>
<feature type="transmembrane region" description="Helical" evidence="1">
    <location>
        <begin position="6"/>
        <end position="23"/>
    </location>
</feature>
<accession>A0ABV5WFG1</accession>
<reference evidence="2 3" key="1">
    <citation type="submission" date="2024-09" db="EMBL/GenBank/DDBJ databases">
        <authorList>
            <person name="Sun Q."/>
            <person name="Mori K."/>
        </authorList>
    </citation>
    <scope>NUCLEOTIDE SEQUENCE [LARGE SCALE GENOMIC DNA]</scope>
    <source>
        <strain evidence="2 3">JCM 11201</strain>
    </source>
</reference>
<dbReference type="Proteomes" id="UP001589609">
    <property type="component" value="Unassembled WGS sequence"/>
</dbReference>
<evidence type="ECO:0000313" key="3">
    <source>
        <dbReference type="Proteomes" id="UP001589609"/>
    </source>
</evidence>
<dbReference type="RefSeq" id="WP_379949687.1">
    <property type="nucleotide sequence ID" value="NZ_JBHMAF010000069.1"/>
</dbReference>
<sequence>MFGKYLGWIIGLLYILYFLNTAADNIRDLGWGSYCFHRH</sequence>
<dbReference type="InterPro" id="IPR004761">
    <property type="entry name" value="Spore_GerAB"/>
</dbReference>
<comment type="caution">
    <text evidence="2">The sequence shown here is derived from an EMBL/GenBank/DDBJ whole genome shotgun (WGS) entry which is preliminary data.</text>
</comment>
<keyword evidence="1" id="KW-1133">Transmembrane helix</keyword>
<dbReference type="Pfam" id="PF03845">
    <property type="entry name" value="Spore_permease"/>
    <property type="match status" value="1"/>
</dbReference>
<gene>
    <name evidence="2" type="ORF">ACFFMS_12950</name>
</gene>
<keyword evidence="1" id="KW-0472">Membrane</keyword>
<keyword evidence="3" id="KW-1185">Reference proteome</keyword>
<dbReference type="EMBL" id="JBHMAF010000069">
    <property type="protein sequence ID" value="MFB9759345.1"/>
    <property type="molecule type" value="Genomic_DNA"/>
</dbReference>
<name>A0ABV5WFG1_9BACI</name>
<keyword evidence="1" id="KW-0812">Transmembrane</keyword>
<evidence type="ECO:0000313" key="2">
    <source>
        <dbReference type="EMBL" id="MFB9759345.1"/>
    </source>
</evidence>
<evidence type="ECO:0000256" key="1">
    <source>
        <dbReference type="SAM" id="Phobius"/>
    </source>
</evidence>
<protein>
    <submittedName>
        <fullName evidence="2">GerAB/ArcD/ProY family transporter</fullName>
    </submittedName>
</protein>